<evidence type="ECO:0000313" key="3">
    <source>
        <dbReference type="EMBL" id="AIQ62720.1"/>
    </source>
</evidence>
<evidence type="ECO:0000256" key="1">
    <source>
        <dbReference type="ARBA" id="ARBA00044755"/>
    </source>
</evidence>
<dbReference type="EMBL" id="CP009286">
    <property type="protein sequence ID" value="AIQ62720.1"/>
    <property type="molecule type" value="Genomic_DNA"/>
</dbReference>
<dbReference type="PANTHER" id="PTHR35024:SF4">
    <property type="entry name" value="POLYMER-FORMING CYTOSKELETAL PROTEIN"/>
    <property type="match status" value="1"/>
</dbReference>
<organism evidence="3 4">
    <name type="scientific">Paenibacillus stellifer</name>
    <dbReference type="NCBI Taxonomy" id="169760"/>
    <lineage>
        <taxon>Bacteria</taxon>
        <taxon>Bacillati</taxon>
        <taxon>Bacillota</taxon>
        <taxon>Bacilli</taxon>
        <taxon>Bacillales</taxon>
        <taxon>Paenibacillaceae</taxon>
        <taxon>Paenibacillus</taxon>
    </lineage>
</organism>
<evidence type="ECO:0008006" key="5">
    <source>
        <dbReference type="Google" id="ProtNLM"/>
    </source>
</evidence>
<proteinExistence type="inferred from homology"/>
<dbReference type="AlphaFoldDB" id="A0A089LRJ4"/>
<evidence type="ECO:0000256" key="2">
    <source>
        <dbReference type="SAM" id="MobiDB-lite"/>
    </source>
</evidence>
<name>A0A089LRJ4_9BACL</name>
<protein>
    <recommendedName>
        <fullName evidence="5">Cell division protein</fullName>
    </recommendedName>
</protein>
<feature type="region of interest" description="Disordered" evidence="2">
    <location>
        <begin position="115"/>
        <end position="147"/>
    </location>
</feature>
<dbReference type="RefSeq" id="WP_038694086.1">
    <property type="nucleotide sequence ID" value="NZ_CP009286.1"/>
</dbReference>
<gene>
    <name evidence="3" type="ORF">PSTEL_05990</name>
</gene>
<dbReference type="PANTHER" id="PTHR35024">
    <property type="entry name" value="HYPOTHETICAL CYTOSOLIC PROTEIN"/>
    <property type="match status" value="1"/>
</dbReference>
<sequence>MWNKTEKRRGPAASDSLLGAGQTLEGKMLCETNLRIDGEFTGEICSGGTVTIGEKGKVHADITAEEIIIAGHVFGDIRAKRRLILTSTGYLNGTATANRLSIMEGGVLSGLVDMEQPPAPAGTGGAWELRETESDDDGSLERSKAAI</sequence>
<keyword evidence="4" id="KW-1185">Reference proteome</keyword>
<evidence type="ECO:0000313" key="4">
    <source>
        <dbReference type="Proteomes" id="UP000029507"/>
    </source>
</evidence>
<dbReference type="KEGG" id="pste:PSTEL_05990"/>
<dbReference type="OrthoDB" id="9789407at2"/>
<comment type="similarity">
    <text evidence="1">Belongs to the bactofilin family.</text>
</comment>
<dbReference type="HOGENOM" id="CLU_072799_8_0_9"/>
<accession>A0A089LRJ4</accession>
<dbReference type="Pfam" id="PF04519">
    <property type="entry name" value="Bactofilin"/>
    <property type="match status" value="1"/>
</dbReference>
<reference evidence="3 4" key="1">
    <citation type="submission" date="2014-08" db="EMBL/GenBank/DDBJ databases">
        <title>Comparative genomics of the Paenibacillus odorifer group.</title>
        <authorList>
            <person name="den Bakker H.C."/>
            <person name="Tsai Y.-C."/>
            <person name="Martin N."/>
            <person name="Korlach J."/>
            <person name="Wiedmann M."/>
        </authorList>
    </citation>
    <scope>NUCLEOTIDE SEQUENCE [LARGE SCALE GENOMIC DNA]</scope>
    <source>
        <strain evidence="3 4">DSM 14472</strain>
    </source>
</reference>
<dbReference type="Proteomes" id="UP000029507">
    <property type="component" value="Chromosome"/>
</dbReference>
<dbReference type="InterPro" id="IPR007607">
    <property type="entry name" value="BacA/B"/>
</dbReference>